<evidence type="ECO:0000256" key="5">
    <source>
        <dbReference type="ARBA" id="ARBA00022692"/>
    </source>
</evidence>
<keyword evidence="7 8" id="KW-0472">Membrane</keyword>
<dbReference type="InterPro" id="IPR000537">
    <property type="entry name" value="UbiA_prenyltransferase"/>
</dbReference>
<feature type="transmembrane region" description="Helical" evidence="8">
    <location>
        <begin position="177"/>
        <end position="197"/>
    </location>
</feature>
<comment type="caution">
    <text evidence="10">The sequence shown here is derived from an EMBL/GenBank/DDBJ whole genome shotgun (WGS) entry which is preliminary data.</text>
</comment>
<dbReference type="NCBIfam" id="TIGR00751">
    <property type="entry name" value="menA"/>
    <property type="match status" value="1"/>
</dbReference>
<gene>
    <name evidence="8" type="primary">menA</name>
    <name evidence="10" type="ORF">JCM21142_41619</name>
</gene>
<sequence length="267" mass="28986">MSKIKSYIIAFRLRTLPLALSSILMGNFIAGYHQSYRWSVGILALVTTVLLQVLSNVANDYGDAVSGADNEERVGPERMVSSGRITTDEMKTTVIAFSVLSLIAGIVLIACGDFSMVSIKAWGLLFLGLGAIAAAIKYTVGNSPYGYKGLGDIFVFLFFGLTGVLGTYFLHTGTFDVWLLLPASAVGFLSAGVLNLNNLRDVENDAKTGKHTLVVRMGSSWAKKYHTFLVVGAWCLWFYTVFVSLLVIGNGLLSLCFLFSLKTLFLC</sequence>
<comment type="pathway">
    <text evidence="8">Quinol/quinone metabolism; menaquinone biosynthesis; menaquinol from 1,4-dihydroxy-2-naphthoate: step 1/2.</text>
</comment>
<dbReference type="UniPathway" id="UPA00079">
    <property type="reaction ID" value="UER00168"/>
</dbReference>
<comment type="subcellular location">
    <subcellularLocation>
        <location evidence="8">Cell membrane</location>
        <topology evidence="8">Multi-pass membrane protein</topology>
    </subcellularLocation>
    <subcellularLocation>
        <location evidence="1">Membrane</location>
        <topology evidence="1">Multi-pass membrane protein</topology>
    </subcellularLocation>
</comment>
<dbReference type="GO" id="GO:0046428">
    <property type="term" value="F:1,4-dihydroxy-2-naphthoate polyprenyltransferase activity"/>
    <property type="evidence" value="ECO:0007669"/>
    <property type="project" value="UniProtKB-UniRule"/>
</dbReference>
<dbReference type="PIRSF" id="PIRSF005355">
    <property type="entry name" value="UBIAD1"/>
    <property type="match status" value="1"/>
</dbReference>
<name>W7Y5U6_9BACT</name>
<dbReference type="OrthoDB" id="9767568at2"/>
<feature type="transmembrane region" description="Helical" evidence="8">
    <location>
        <begin position="228"/>
        <end position="261"/>
    </location>
</feature>
<dbReference type="CDD" id="cd13962">
    <property type="entry name" value="PT_UbiA_UBIAD1"/>
    <property type="match status" value="1"/>
</dbReference>
<dbReference type="RefSeq" id="WP_052522165.1">
    <property type="nucleotide sequence ID" value="NZ_BAMD01000016.1"/>
</dbReference>
<proteinExistence type="inferred from homology"/>
<evidence type="ECO:0000256" key="6">
    <source>
        <dbReference type="ARBA" id="ARBA00022989"/>
    </source>
</evidence>
<feature type="transmembrane region" description="Helical" evidence="8">
    <location>
        <begin position="12"/>
        <end position="30"/>
    </location>
</feature>
<dbReference type="InterPro" id="IPR026046">
    <property type="entry name" value="UBIAD1"/>
</dbReference>
<dbReference type="EC" id="2.5.1.74" evidence="8 9"/>
<feature type="transmembrane region" description="Helical" evidence="8">
    <location>
        <begin position="121"/>
        <end position="140"/>
    </location>
</feature>
<dbReference type="HAMAP" id="MF_01937">
    <property type="entry name" value="MenA_1"/>
    <property type="match status" value="1"/>
</dbReference>
<evidence type="ECO:0000256" key="7">
    <source>
        <dbReference type="ARBA" id="ARBA00023136"/>
    </source>
</evidence>
<feature type="transmembrane region" description="Helical" evidence="8">
    <location>
        <begin position="94"/>
        <end position="115"/>
    </location>
</feature>
<dbReference type="PANTHER" id="PTHR13929:SF0">
    <property type="entry name" value="UBIA PRENYLTRANSFERASE DOMAIN-CONTAINING PROTEIN 1"/>
    <property type="match status" value="1"/>
</dbReference>
<evidence type="ECO:0000256" key="8">
    <source>
        <dbReference type="HAMAP-Rule" id="MF_01937"/>
    </source>
</evidence>
<keyword evidence="2 8" id="KW-0474">Menaquinone biosynthesis</keyword>
<protein>
    <recommendedName>
        <fullName evidence="8 9">1,4-dihydroxy-2-naphthoate octaprenyltransferase</fullName>
        <shortName evidence="8">DHNA-octaprenyltransferase</shortName>
        <ecNumber evidence="8 9">2.5.1.74</ecNumber>
    </recommendedName>
</protein>
<feature type="transmembrane region" description="Helical" evidence="8">
    <location>
        <begin position="152"/>
        <end position="171"/>
    </location>
</feature>
<dbReference type="Proteomes" id="UP000019402">
    <property type="component" value="Unassembled WGS sequence"/>
</dbReference>
<comment type="similarity">
    <text evidence="8">Belongs to the MenA family. Type 1 subfamily.</text>
</comment>
<evidence type="ECO:0000256" key="1">
    <source>
        <dbReference type="ARBA" id="ARBA00004141"/>
    </source>
</evidence>
<dbReference type="Pfam" id="PF01040">
    <property type="entry name" value="UbiA"/>
    <property type="match status" value="1"/>
</dbReference>
<accession>W7Y5U6</accession>
<keyword evidence="5 8" id="KW-0812">Transmembrane</keyword>
<evidence type="ECO:0000313" key="10">
    <source>
        <dbReference type="EMBL" id="GAF02968.1"/>
    </source>
</evidence>
<dbReference type="GO" id="GO:0042371">
    <property type="term" value="P:vitamin K biosynthetic process"/>
    <property type="evidence" value="ECO:0007669"/>
    <property type="project" value="TreeGrafter"/>
</dbReference>
<organism evidence="10 11">
    <name type="scientific">Saccharicrinis fermentans DSM 9555 = JCM 21142</name>
    <dbReference type="NCBI Taxonomy" id="869213"/>
    <lineage>
        <taxon>Bacteria</taxon>
        <taxon>Pseudomonadati</taxon>
        <taxon>Bacteroidota</taxon>
        <taxon>Bacteroidia</taxon>
        <taxon>Marinilabiliales</taxon>
        <taxon>Marinilabiliaceae</taxon>
        <taxon>Saccharicrinis</taxon>
    </lineage>
</organism>
<dbReference type="InterPro" id="IPR004657">
    <property type="entry name" value="MenA"/>
</dbReference>
<reference evidence="10 11" key="1">
    <citation type="journal article" date="2014" name="Genome Announc.">
        <title>Draft Genome Sequence of Cytophaga fermentans JCM 21142T, a Facultative Anaerobe Isolated from Marine Mud.</title>
        <authorList>
            <person name="Starns D."/>
            <person name="Oshima K."/>
            <person name="Suda W."/>
            <person name="Iino T."/>
            <person name="Yuki M."/>
            <person name="Inoue J."/>
            <person name="Kitamura K."/>
            <person name="Iida T."/>
            <person name="Darby A."/>
            <person name="Hattori M."/>
            <person name="Ohkuma M."/>
        </authorList>
    </citation>
    <scope>NUCLEOTIDE SEQUENCE [LARGE SCALE GENOMIC DNA]</scope>
    <source>
        <strain evidence="10 11">JCM 21142</strain>
    </source>
</reference>
<evidence type="ECO:0000256" key="2">
    <source>
        <dbReference type="ARBA" id="ARBA00022428"/>
    </source>
</evidence>
<feature type="transmembrane region" description="Helical" evidence="8">
    <location>
        <begin position="36"/>
        <end position="54"/>
    </location>
</feature>
<evidence type="ECO:0000256" key="4">
    <source>
        <dbReference type="ARBA" id="ARBA00022679"/>
    </source>
</evidence>
<comment type="catalytic activity">
    <reaction evidence="8">
        <text>an all-trans-polyprenyl diphosphate + 1,4-dihydroxy-2-naphthoate + H(+) = a 2-demethylmenaquinol + CO2 + diphosphate</text>
        <dbReference type="Rhea" id="RHEA:26478"/>
        <dbReference type="Rhea" id="RHEA-COMP:9563"/>
        <dbReference type="Rhea" id="RHEA-COMP:9564"/>
        <dbReference type="ChEBI" id="CHEBI:11173"/>
        <dbReference type="ChEBI" id="CHEBI:15378"/>
        <dbReference type="ChEBI" id="CHEBI:16526"/>
        <dbReference type="ChEBI" id="CHEBI:33019"/>
        <dbReference type="ChEBI" id="CHEBI:55437"/>
        <dbReference type="ChEBI" id="CHEBI:58914"/>
        <dbReference type="EC" id="2.5.1.74"/>
    </reaction>
</comment>
<dbReference type="GO" id="GO:0009234">
    <property type="term" value="P:menaquinone biosynthetic process"/>
    <property type="evidence" value="ECO:0007669"/>
    <property type="project" value="UniProtKB-UniRule"/>
</dbReference>
<dbReference type="InterPro" id="IPR044878">
    <property type="entry name" value="UbiA_sf"/>
</dbReference>
<evidence type="ECO:0000256" key="9">
    <source>
        <dbReference type="NCBIfam" id="TIGR00751"/>
    </source>
</evidence>
<dbReference type="EMBL" id="BAMD01000016">
    <property type="protein sequence ID" value="GAF02968.1"/>
    <property type="molecule type" value="Genomic_DNA"/>
</dbReference>
<dbReference type="STRING" id="869213.GCA_000517085_02382"/>
<dbReference type="eggNOG" id="COG1575">
    <property type="taxonomic scope" value="Bacteria"/>
</dbReference>
<keyword evidence="3 8" id="KW-1003">Cell membrane</keyword>
<dbReference type="GO" id="GO:0005886">
    <property type="term" value="C:plasma membrane"/>
    <property type="evidence" value="ECO:0007669"/>
    <property type="project" value="UniProtKB-SubCell"/>
</dbReference>
<dbReference type="PANTHER" id="PTHR13929">
    <property type="entry name" value="1,4-DIHYDROXY-2-NAPHTHOATE OCTAPRENYLTRANSFERASE"/>
    <property type="match status" value="1"/>
</dbReference>
<comment type="function">
    <text evidence="8">Conversion of 1,4-dihydroxy-2-naphthoate (DHNA) to demethylmenaquinone (DMK).</text>
</comment>
<evidence type="ECO:0000313" key="11">
    <source>
        <dbReference type="Proteomes" id="UP000019402"/>
    </source>
</evidence>
<evidence type="ECO:0000256" key="3">
    <source>
        <dbReference type="ARBA" id="ARBA00022475"/>
    </source>
</evidence>
<dbReference type="AlphaFoldDB" id="W7Y5U6"/>
<keyword evidence="4 8" id="KW-0808">Transferase</keyword>
<dbReference type="Gene3D" id="1.10.357.140">
    <property type="entry name" value="UbiA prenyltransferase"/>
    <property type="match status" value="1"/>
</dbReference>
<keyword evidence="6 8" id="KW-1133">Transmembrane helix</keyword>
<keyword evidence="11" id="KW-1185">Reference proteome</keyword>